<reference evidence="9 10" key="1">
    <citation type="submission" date="2020-08" db="EMBL/GenBank/DDBJ databases">
        <title>A Genomic Blueprint of the Chicken Gut Microbiome.</title>
        <authorList>
            <person name="Gilroy R."/>
            <person name="Ravi A."/>
            <person name="Getino M."/>
            <person name="Pursley I."/>
            <person name="Horton D.L."/>
            <person name="Alikhan N.-F."/>
            <person name="Baker D."/>
            <person name="Gharbi K."/>
            <person name="Hall N."/>
            <person name="Watson M."/>
            <person name="Adriaenssens E.M."/>
            <person name="Foster-Nyarko E."/>
            <person name="Jarju S."/>
            <person name="Secka A."/>
            <person name="Antonio M."/>
            <person name="Oren A."/>
            <person name="Chaudhuri R."/>
            <person name="La Ragione R.M."/>
            <person name="Hildebrand F."/>
            <person name="Pallen M.J."/>
        </authorList>
    </citation>
    <scope>NUCLEOTIDE SEQUENCE [LARGE SCALE GENOMIC DNA]</scope>
    <source>
        <strain evidence="9 10">Sa3CUN1</strain>
    </source>
</reference>
<dbReference type="PROSITE" id="PS00018">
    <property type="entry name" value="EF_HAND_1"/>
    <property type="match status" value="1"/>
</dbReference>
<dbReference type="Proteomes" id="UP000640335">
    <property type="component" value="Unassembled WGS sequence"/>
</dbReference>
<dbReference type="InterPro" id="IPR018247">
    <property type="entry name" value="EF_Hand_1_Ca_BS"/>
</dbReference>
<sequence>MLTLLLIIIYISFISLGLPDAILGSAWPMIHQDLNVSISYAGLVTMIISCGTIISSFFSEKFIRKFGTGKVTTFSVFLTAIGLLGIYFSPSFIWICLLGIPLGLGAGAVDSALNNFVALHYKAKHMNWLHCFWGIGATTGPFLMSIYLLKENGWRLGYATIGIIQAILVICLFISLPLWKRFDINTNDEVSNNDIIKISTLLKLPGAKPALISFFCYCAVELTTGLWVSSYLVISNGLSAKTAAKWVSLYYLGITIGRFLAGFISIKLNNKQMIKIGQVTCIIGGILLIITYSSNIQLIGLITIGLGCAPIYPAMLHETPNRFGKELSQGIMGIQMATAYIGSTFMPPLFGVLSQVVGFKILPYFLLILMILMLISTEKVNKICKNSNNK</sequence>
<keyword evidence="4 7" id="KW-0812">Transmembrane</keyword>
<evidence type="ECO:0000313" key="9">
    <source>
        <dbReference type="EMBL" id="MBD7915126.1"/>
    </source>
</evidence>
<dbReference type="SUPFAM" id="SSF103473">
    <property type="entry name" value="MFS general substrate transporter"/>
    <property type="match status" value="1"/>
</dbReference>
<evidence type="ECO:0000313" key="10">
    <source>
        <dbReference type="Proteomes" id="UP000640335"/>
    </source>
</evidence>
<evidence type="ECO:0000256" key="1">
    <source>
        <dbReference type="ARBA" id="ARBA00004651"/>
    </source>
</evidence>
<keyword evidence="10" id="KW-1185">Reference proteome</keyword>
<feature type="transmembrane region" description="Helical" evidence="7">
    <location>
        <begin position="71"/>
        <end position="88"/>
    </location>
</feature>
<evidence type="ECO:0000256" key="7">
    <source>
        <dbReference type="SAM" id="Phobius"/>
    </source>
</evidence>
<dbReference type="RefSeq" id="WP_191749887.1">
    <property type="nucleotide sequence ID" value="NZ_JACSQZ010000024.1"/>
</dbReference>
<dbReference type="PANTHER" id="PTHR23514">
    <property type="entry name" value="BYPASS OF STOP CODON PROTEIN 6"/>
    <property type="match status" value="1"/>
</dbReference>
<feature type="transmembrane region" description="Helical" evidence="7">
    <location>
        <begin position="352"/>
        <end position="375"/>
    </location>
</feature>
<feature type="transmembrane region" description="Helical" evidence="7">
    <location>
        <begin position="246"/>
        <end position="266"/>
    </location>
</feature>
<accession>A0ABR8Q3X4</accession>
<dbReference type="InterPro" id="IPR011701">
    <property type="entry name" value="MFS"/>
</dbReference>
<feature type="transmembrane region" description="Helical" evidence="7">
    <location>
        <begin position="211"/>
        <end position="234"/>
    </location>
</feature>
<evidence type="ECO:0000256" key="2">
    <source>
        <dbReference type="ARBA" id="ARBA00008335"/>
    </source>
</evidence>
<dbReference type="InterPro" id="IPR036259">
    <property type="entry name" value="MFS_trans_sf"/>
</dbReference>
<comment type="subcellular location">
    <subcellularLocation>
        <location evidence="1">Cell membrane</location>
        <topology evidence="1">Multi-pass membrane protein</topology>
    </subcellularLocation>
</comment>
<evidence type="ECO:0000256" key="3">
    <source>
        <dbReference type="ARBA" id="ARBA00022448"/>
    </source>
</evidence>
<feature type="transmembrane region" description="Helical" evidence="7">
    <location>
        <begin position="94"/>
        <end position="116"/>
    </location>
</feature>
<evidence type="ECO:0000256" key="6">
    <source>
        <dbReference type="ARBA" id="ARBA00023136"/>
    </source>
</evidence>
<proteinExistence type="inferred from homology"/>
<dbReference type="Gene3D" id="1.20.1250.20">
    <property type="entry name" value="MFS general substrate transporter like domains"/>
    <property type="match status" value="2"/>
</dbReference>
<comment type="caution">
    <text evidence="9">The sequence shown here is derived from an EMBL/GenBank/DDBJ whole genome shotgun (WGS) entry which is preliminary data.</text>
</comment>
<gene>
    <name evidence="9" type="ORF">H9660_08180</name>
</gene>
<feature type="domain" description="Major facilitator superfamily (MFS) profile" evidence="8">
    <location>
        <begin position="5"/>
        <end position="381"/>
    </location>
</feature>
<feature type="transmembrane region" description="Helical" evidence="7">
    <location>
        <begin position="40"/>
        <end position="59"/>
    </location>
</feature>
<evidence type="ECO:0000259" key="8">
    <source>
        <dbReference type="PROSITE" id="PS50850"/>
    </source>
</evidence>
<dbReference type="PANTHER" id="PTHR23514:SF3">
    <property type="entry name" value="BYPASS OF STOP CODON PROTEIN 6"/>
    <property type="match status" value="1"/>
</dbReference>
<name>A0ABR8Q3X4_9CLOT</name>
<comment type="similarity">
    <text evidence="2">Belongs to the major facilitator superfamily.</text>
</comment>
<keyword evidence="6 7" id="KW-0472">Membrane</keyword>
<feature type="transmembrane region" description="Helical" evidence="7">
    <location>
        <begin position="155"/>
        <end position="179"/>
    </location>
</feature>
<keyword evidence="5 7" id="KW-1133">Transmembrane helix</keyword>
<dbReference type="PROSITE" id="PS50850">
    <property type="entry name" value="MFS"/>
    <property type="match status" value="1"/>
</dbReference>
<dbReference type="InterPro" id="IPR051788">
    <property type="entry name" value="MFS_Transporter"/>
</dbReference>
<feature type="transmembrane region" description="Helical" evidence="7">
    <location>
        <begin position="128"/>
        <end position="149"/>
    </location>
</feature>
<keyword evidence="3" id="KW-0813">Transport</keyword>
<dbReference type="EMBL" id="JACSQZ010000024">
    <property type="protein sequence ID" value="MBD7915126.1"/>
    <property type="molecule type" value="Genomic_DNA"/>
</dbReference>
<evidence type="ECO:0000256" key="5">
    <source>
        <dbReference type="ARBA" id="ARBA00022989"/>
    </source>
</evidence>
<evidence type="ECO:0000256" key="4">
    <source>
        <dbReference type="ARBA" id="ARBA00022692"/>
    </source>
</evidence>
<dbReference type="Pfam" id="PF07690">
    <property type="entry name" value="MFS_1"/>
    <property type="match status" value="1"/>
</dbReference>
<protein>
    <submittedName>
        <fullName evidence="9">MFS transporter</fullName>
    </submittedName>
</protein>
<dbReference type="InterPro" id="IPR020846">
    <property type="entry name" value="MFS_dom"/>
</dbReference>
<organism evidence="9 10">
    <name type="scientific">Clostridium gallinarum</name>
    <dbReference type="NCBI Taxonomy" id="2762246"/>
    <lineage>
        <taxon>Bacteria</taxon>
        <taxon>Bacillati</taxon>
        <taxon>Bacillota</taxon>
        <taxon>Clostridia</taxon>
        <taxon>Eubacteriales</taxon>
        <taxon>Clostridiaceae</taxon>
        <taxon>Clostridium</taxon>
    </lineage>
</organism>